<dbReference type="Gene3D" id="1.10.10.60">
    <property type="entry name" value="Homeodomain-like"/>
    <property type="match status" value="1"/>
</dbReference>
<dbReference type="InterPro" id="IPR007046">
    <property type="entry name" value="RNA_pol_sigma_54_core-bd"/>
</dbReference>
<evidence type="ECO:0000256" key="4">
    <source>
        <dbReference type="ARBA" id="ARBA00022695"/>
    </source>
</evidence>
<evidence type="ECO:0000256" key="5">
    <source>
        <dbReference type="ARBA" id="ARBA00023015"/>
    </source>
</evidence>
<reference evidence="12" key="1">
    <citation type="submission" date="2021-01" db="EMBL/GenBank/DDBJ databases">
        <title>Genome seq and assembly of Tabrizicola sp. KVB23.</title>
        <authorList>
            <person name="Chhetri G."/>
        </authorList>
    </citation>
    <scope>NUCLEOTIDE SEQUENCE</scope>
    <source>
        <strain evidence="12">KVB23</strain>
    </source>
</reference>
<dbReference type="InterPro" id="IPR007634">
    <property type="entry name" value="RNA_pol_sigma_54_DNA-bd"/>
</dbReference>
<dbReference type="InterPro" id="IPR000394">
    <property type="entry name" value="RNA_pol_sigma_54"/>
</dbReference>
<accession>A0A8J7MUD0</accession>
<keyword evidence="13" id="KW-1185">Reference proteome</keyword>
<feature type="domain" description="RNA polymerase sigma factor 54 core-binding" evidence="11">
    <location>
        <begin position="63"/>
        <end position="242"/>
    </location>
</feature>
<comment type="caution">
    <text evidence="12">The sequence shown here is derived from an EMBL/GenBank/DDBJ whole genome shotgun (WGS) entry which is preliminary data.</text>
</comment>
<dbReference type="AlphaFoldDB" id="A0A8J7MUD0"/>
<keyword evidence="8 9" id="KW-0804">Transcription</keyword>
<feature type="domain" description="RNA polymerase sigma factor 54 DNA-binding" evidence="10">
    <location>
        <begin position="250"/>
        <end position="406"/>
    </location>
</feature>
<dbReference type="EMBL" id="JAESVP010000010">
    <property type="protein sequence ID" value="MBL4929756.1"/>
    <property type="molecule type" value="Genomic_DNA"/>
</dbReference>
<keyword evidence="5 9" id="KW-0805">Transcription regulation</keyword>
<keyword evidence="7 9" id="KW-0238">DNA-binding</keyword>
<dbReference type="PRINTS" id="PR00045">
    <property type="entry name" value="SIGMA54FCT"/>
</dbReference>
<dbReference type="Pfam" id="PF04552">
    <property type="entry name" value="Sigma54_DBD"/>
    <property type="match status" value="1"/>
</dbReference>
<evidence type="ECO:0000259" key="11">
    <source>
        <dbReference type="Pfam" id="PF04963"/>
    </source>
</evidence>
<dbReference type="Proteomes" id="UP000619033">
    <property type="component" value="Unassembled WGS sequence"/>
</dbReference>
<dbReference type="PIRSF" id="PIRSF000774">
    <property type="entry name" value="RpoN"/>
    <property type="match status" value="1"/>
</dbReference>
<keyword evidence="4 9" id="KW-0548">Nucleotidyltransferase</keyword>
<evidence type="ECO:0000313" key="12">
    <source>
        <dbReference type="EMBL" id="MBL4929756.1"/>
    </source>
</evidence>
<evidence type="ECO:0000256" key="3">
    <source>
        <dbReference type="ARBA" id="ARBA00022679"/>
    </source>
</evidence>
<dbReference type="PROSITE" id="PS50044">
    <property type="entry name" value="SIGMA54_3"/>
    <property type="match status" value="1"/>
</dbReference>
<protein>
    <recommendedName>
        <fullName evidence="9">RNA polymerase sigma-54 factor</fullName>
    </recommendedName>
</protein>
<evidence type="ECO:0000256" key="9">
    <source>
        <dbReference type="PIRNR" id="PIRNR000774"/>
    </source>
</evidence>
<dbReference type="Gene3D" id="1.10.10.1330">
    <property type="entry name" value="RNA polymerase sigma-54 factor, core-binding domain"/>
    <property type="match status" value="1"/>
</dbReference>
<dbReference type="PANTHER" id="PTHR32248:SF4">
    <property type="entry name" value="RNA POLYMERASE SIGMA-54 FACTOR"/>
    <property type="match status" value="1"/>
</dbReference>
<dbReference type="InterPro" id="IPR038709">
    <property type="entry name" value="RpoN_core-bd_sf"/>
</dbReference>
<keyword evidence="6 9" id="KW-0731">Sigma factor</keyword>
<proteinExistence type="inferred from homology"/>
<sequence>MTIATRQTQSQRQTLGIRQLQAIALLHLTNEGLAEELARRAAGNPLLRLRLPALNVDAEPAATDGGLYDHILAQLGLILPVPADRPLAMVLVEALDANGWLDRPLAQIAAQSGIALHRAEAVLARLQEGIEPTGLFARDLADCLRLQAAEQGVLTPTMQAVLDHLPLVASGGPLAVARAAGLDAVAVAASLALIRRLNPRPGLAFGGSVAPTRAPDVIVRRSGDGWQVSLNRATLPEVTISAATVTHPALRAARAEAEWLANVVERRNRTVLAVTRAVLTHQQGFLTHGPSALVALSRTTVAARLGLHDSTVGRVARELLVETPHGLRSLCSLFDAGPKAAREGGGPAWAAVRLRLGQLIAAEDPGAPISDAALAALLTREGKILARRTVAKFRDEMGIPPCATRRTPGQRAG</sequence>
<evidence type="ECO:0000313" key="13">
    <source>
        <dbReference type="Proteomes" id="UP000619033"/>
    </source>
</evidence>
<gene>
    <name evidence="12" type="ORF">JI744_16745</name>
</gene>
<dbReference type="Pfam" id="PF04963">
    <property type="entry name" value="Sigma54_CBD"/>
    <property type="match status" value="1"/>
</dbReference>
<dbReference type="GO" id="GO:0016779">
    <property type="term" value="F:nucleotidyltransferase activity"/>
    <property type="evidence" value="ECO:0007669"/>
    <property type="project" value="UniProtKB-KW"/>
</dbReference>
<dbReference type="RefSeq" id="WP_202662321.1">
    <property type="nucleotide sequence ID" value="NZ_JAESVP010000010.1"/>
</dbReference>
<evidence type="ECO:0000256" key="8">
    <source>
        <dbReference type="ARBA" id="ARBA00023163"/>
    </source>
</evidence>
<keyword evidence="2 9" id="KW-0240">DNA-directed RNA polymerase</keyword>
<dbReference type="Pfam" id="PF00309">
    <property type="entry name" value="Sigma54_AID"/>
    <property type="match status" value="1"/>
</dbReference>
<dbReference type="PANTHER" id="PTHR32248">
    <property type="entry name" value="RNA POLYMERASE SIGMA-54 FACTOR"/>
    <property type="match status" value="1"/>
</dbReference>
<comment type="similarity">
    <text evidence="1 9">Belongs to the sigma-54 factor family.</text>
</comment>
<evidence type="ECO:0000256" key="2">
    <source>
        <dbReference type="ARBA" id="ARBA00022478"/>
    </source>
</evidence>
<organism evidence="12 13">
    <name type="scientific">Fuscibacter oryzae</name>
    <dbReference type="NCBI Taxonomy" id="2803939"/>
    <lineage>
        <taxon>Bacteria</taxon>
        <taxon>Pseudomonadati</taxon>
        <taxon>Pseudomonadota</taxon>
        <taxon>Alphaproteobacteria</taxon>
        <taxon>Rhodobacterales</taxon>
        <taxon>Paracoccaceae</taxon>
        <taxon>Fuscibacter</taxon>
    </lineage>
</organism>
<comment type="function">
    <text evidence="9">Sigma factors are initiation factors that promote the attachment of RNA polymerase to specific initiation sites and are then released.</text>
</comment>
<dbReference type="GO" id="GO:0000428">
    <property type="term" value="C:DNA-directed RNA polymerase complex"/>
    <property type="evidence" value="ECO:0007669"/>
    <property type="project" value="UniProtKB-KW"/>
</dbReference>
<evidence type="ECO:0000259" key="10">
    <source>
        <dbReference type="Pfam" id="PF04552"/>
    </source>
</evidence>
<name>A0A8J7MUD0_9RHOB</name>
<dbReference type="GO" id="GO:0001216">
    <property type="term" value="F:DNA-binding transcription activator activity"/>
    <property type="evidence" value="ECO:0007669"/>
    <property type="project" value="InterPro"/>
</dbReference>
<evidence type="ECO:0000256" key="6">
    <source>
        <dbReference type="ARBA" id="ARBA00023082"/>
    </source>
</evidence>
<evidence type="ECO:0000256" key="1">
    <source>
        <dbReference type="ARBA" id="ARBA00008798"/>
    </source>
</evidence>
<dbReference type="GO" id="GO:0003677">
    <property type="term" value="F:DNA binding"/>
    <property type="evidence" value="ECO:0007669"/>
    <property type="project" value="UniProtKB-KW"/>
</dbReference>
<dbReference type="GO" id="GO:0016987">
    <property type="term" value="F:sigma factor activity"/>
    <property type="evidence" value="ECO:0007669"/>
    <property type="project" value="UniProtKB-KW"/>
</dbReference>
<keyword evidence="3 9" id="KW-0808">Transferase</keyword>
<dbReference type="GO" id="GO:0006352">
    <property type="term" value="P:DNA-templated transcription initiation"/>
    <property type="evidence" value="ECO:0007669"/>
    <property type="project" value="InterPro"/>
</dbReference>
<evidence type="ECO:0000256" key="7">
    <source>
        <dbReference type="ARBA" id="ARBA00023125"/>
    </source>
</evidence>